<keyword evidence="4" id="KW-0964">Secreted</keyword>
<dbReference type="InterPro" id="IPR042495">
    <property type="entry name" value="PDGFRL"/>
</dbReference>
<dbReference type="SUPFAM" id="SSF48726">
    <property type="entry name" value="Immunoglobulin"/>
    <property type="match status" value="2"/>
</dbReference>
<keyword evidence="7" id="KW-1015">Disulfide bond</keyword>
<keyword evidence="12" id="KW-1185">Reference proteome</keyword>
<accession>A0A401NYB2</accession>
<proteinExistence type="predicted"/>
<dbReference type="PANTHER" id="PTHR15360">
    <property type="entry name" value="PLATELET-DERIVED GROWTH FACTOR RECEPTOR LIKE"/>
    <property type="match status" value="1"/>
</dbReference>
<dbReference type="Gene3D" id="2.60.40.10">
    <property type="entry name" value="Immunoglobulins"/>
    <property type="match status" value="2"/>
</dbReference>
<keyword evidence="5" id="KW-0732">Signal</keyword>
<comment type="subunit">
    <text evidence="2">Forms a complex composed of PDGFRL, TNK2 and GRB2.</text>
</comment>
<reference evidence="11 12" key="1">
    <citation type="journal article" date="2018" name="Nat. Ecol. Evol.">
        <title>Shark genomes provide insights into elasmobranch evolution and the origin of vertebrates.</title>
        <authorList>
            <person name="Hara Y"/>
            <person name="Yamaguchi K"/>
            <person name="Onimaru K"/>
            <person name="Kadota M"/>
            <person name="Koyanagi M"/>
            <person name="Keeley SD"/>
            <person name="Tatsumi K"/>
            <person name="Tanaka K"/>
            <person name="Motone F"/>
            <person name="Kageyama Y"/>
            <person name="Nozu R"/>
            <person name="Adachi N"/>
            <person name="Nishimura O"/>
            <person name="Nakagawa R"/>
            <person name="Tanegashima C"/>
            <person name="Kiyatake I"/>
            <person name="Matsumoto R"/>
            <person name="Murakumo K"/>
            <person name="Nishida K"/>
            <person name="Terakita A"/>
            <person name="Kuratani S"/>
            <person name="Sato K"/>
            <person name="Hyodo S Kuraku.S."/>
        </authorList>
    </citation>
    <scope>NUCLEOTIDE SEQUENCE [LARGE SCALE GENOMIC DNA]</scope>
</reference>
<evidence type="ECO:0000256" key="1">
    <source>
        <dbReference type="ARBA" id="ARBA00004613"/>
    </source>
</evidence>
<dbReference type="AlphaFoldDB" id="A0A401NYB2"/>
<dbReference type="InterPro" id="IPR003599">
    <property type="entry name" value="Ig_sub"/>
</dbReference>
<dbReference type="Pfam" id="PF13927">
    <property type="entry name" value="Ig_3"/>
    <property type="match status" value="1"/>
</dbReference>
<evidence type="ECO:0000256" key="7">
    <source>
        <dbReference type="ARBA" id="ARBA00023157"/>
    </source>
</evidence>
<dbReference type="GO" id="GO:0005576">
    <property type="term" value="C:extracellular region"/>
    <property type="evidence" value="ECO:0007669"/>
    <property type="project" value="UniProtKB-SubCell"/>
</dbReference>
<keyword evidence="8" id="KW-0325">Glycoprotein</keyword>
<dbReference type="EMBL" id="BFAA01002887">
    <property type="protein sequence ID" value="GCB65882.1"/>
    <property type="molecule type" value="Genomic_DNA"/>
</dbReference>
<comment type="subcellular location">
    <subcellularLocation>
        <location evidence="1">Secreted</location>
    </subcellularLocation>
</comment>
<dbReference type="InterPro" id="IPR013783">
    <property type="entry name" value="Ig-like_fold"/>
</dbReference>
<keyword evidence="6" id="KW-0677">Repeat</keyword>
<evidence type="ECO:0000256" key="6">
    <source>
        <dbReference type="ARBA" id="ARBA00022737"/>
    </source>
</evidence>
<evidence type="ECO:0000259" key="10">
    <source>
        <dbReference type="PROSITE" id="PS50835"/>
    </source>
</evidence>
<evidence type="ECO:0000256" key="8">
    <source>
        <dbReference type="ARBA" id="ARBA00023180"/>
    </source>
</evidence>
<evidence type="ECO:0000256" key="2">
    <source>
        <dbReference type="ARBA" id="ARBA00011360"/>
    </source>
</evidence>
<dbReference type="OMA" id="CWGQLCN"/>
<organism evidence="11 12">
    <name type="scientific">Scyliorhinus torazame</name>
    <name type="common">Cloudy catshark</name>
    <name type="synonym">Catulus torazame</name>
    <dbReference type="NCBI Taxonomy" id="75743"/>
    <lineage>
        <taxon>Eukaryota</taxon>
        <taxon>Metazoa</taxon>
        <taxon>Chordata</taxon>
        <taxon>Craniata</taxon>
        <taxon>Vertebrata</taxon>
        <taxon>Chondrichthyes</taxon>
        <taxon>Elasmobranchii</taxon>
        <taxon>Galeomorphii</taxon>
        <taxon>Galeoidea</taxon>
        <taxon>Carcharhiniformes</taxon>
        <taxon>Scyliorhinidae</taxon>
        <taxon>Scyliorhinus</taxon>
    </lineage>
</organism>
<evidence type="ECO:0000256" key="9">
    <source>
        <dbReference type="ARBA" id="ARBA00023319"/>
    </source>
</evidence>
<comment type="caution">
    <text evidence="11">The sequence shown here is derived from an EMBL/GenBank/DDBJ whole genome shotgun (WGS) entry which is preliminary data.</text>
</comment>
<dbReference type="Pfam" id="PF21339">
    <property type="entry name" value="VEGFR-1-like_Ig-like"/>
    <property type="match status" value="1"/>
</dbReference>
<dbReference type="SMART" id="SM00409">
    <property type="entry name" value="IG"/>
    <property type="match status" value="2"/>
</dbReference>
<evidence type="ECO:0000256" key="5">
    <source>
        <dbReference type="ARBA" id="ARBA00022729"/>
    </source>
</evidence>
<evidence type="ECO:0000313" key="11">
    <source>
        <dbReference type="EMBL" id="GCB65882.1"/>
    </source>
</evidence>
<dbReference type="PROSITE" id="PS50835">
    <property type="entry name" value="IG_LIKE"/>
    <property type="match status" value="1"/>
</dbReference>
<dbReference type="OrthoDB" id="9864753at2759"/>
<dbReference type="STRING" id="75743.A0A401NYB2"/>
<evidence type="ECO:0000256" key="3">
    <source>
        <dbReference type="ARBA" id="ARBA00019671"/>
    </source>
</evidence>
<evidence type="ECO:0000256" key="4">
    <source>
        <dbReference type="ARBA" id="ARBA00022525"/>
    </source>
</evidence>
<sequence length="207" mass="23018">PTELFVPSTNYFAIIYLRPNGPSIIPCRLSTPLANVTLHREIPPQELLVDGSLISYDAKQGFIIQQPKLEQKGVVYCMANLQGTPQISSNYLLLYAEAVSGPPSTSIAASSNAVSGGDHVNVTCTVLGDPDLQVDFTWKYPGQQDERPVIITEKWRLIDRNNGHTVRLSKSMLYIDDVETIDIGDYICMARNLVGETTVITRLFFHY</sequence>
<dbReference type="InterPro" id="IPR036179">
    <property type="entry name" value="Ig-like_dom_sf"/>
</dbReference>
<keyword evidence="9" id="KW-0393">Immunoglobulin domain</keyword>
<evidence type="ECO:0000313" key="12">
    <source>
        <dbReference type="Proteomes" id="UP000288216"/>
    </source>
</evidence>
<dbReference type="InterPro" id="IPR007110">
    <property type="entry name" value="Ig-like_dom"/>
</dbReference>
<gene>
    <name evidence="11" type="ORF">scyTo_0007799</name>
</gene>
<dbReference type="PANTHER" id="PTHR15360:SF1">
    <property type="entry name" value="PLATELET-DERIVED GROWTH FACTOR RECEPTOR-LIKE PROTEIN"/>
    <property type="match status" value="1"/>
</dbReference>
<name>A0A401NYB2_SCYTO</name>
<feature type="domain" description="Ig-like" evidence="10">
    <location>
        <begin position="103"/>
        <end position="201"/>
    </location>
</feature>
<dbReference type="Proteomes" id="UP000288216">
    <property type="component" value="Unassembled WGS sequence"/>
</dbReference>
<protein>
    <recommendedName>
        <fullName evidence="3">Platelet-derived growth factor receptor-like protein</fullName>
    </recommendedName>
</protein>
<feature type="non-terminal residue" evidence="11">
    <location>
        <position position="1"/>
    </location>
</feature>